<evidence type="ECO:0000313" key="2">
    <source>
        <dbReference type="Proteomes" id="UP000789706"/>
    </source>
</evidence>
<dbReference type="Proteomes" id="UP000789706">
    <property type="component" value="Unassembled WGS sequence"/>
</dbReference>
<dbReference type="EMBL" id="CAJVPK010000154">
    <property type="protein sequence ID" value="CAG8461825.1"/>
    <property type="molecule type" value="Genomic_DNA"/>
</dbReference>
<dbReference type="OrthoDB" id="10525653at2759"/>
<accession>A0A9N8VUX0</accession>
<sequence length="131" mass="15936">MYGSYNYRPTTFPTTTTMSSSLNQHIQHTQQRNQHNPHNNNITIKKIMSEQEDFKKREELINNYKSCFDQLQISTEDFKKRLRSLNRVYKELQRLGFDIETYIHKQNEKKLINQKLMDEFRRVLKLLNHSK</sequence>
<reference evidence="1" key="1">
    <citation type="submission" date="2021-06" db="EMBL/GenBank/DDBJ databases">
        <authorList>
            <person name="Kallberg Y."/>
            <person name="Tangrot J."/>
            <person name="Rosling A."/>
        </authorList>
    </citation>
    <scope>NUCLEOTIDE SEQUENCE</scope>
    <source>
        <strain evidence="1">AZ414A</strain>
    </source>
</reference>
<organism evidence="1 2">
    <name type="scientific">Diversispora eburnea</name>
    <dbReference type="NCBI Taxonomy" id="1213867"/>
    <lineage>
        <taxon>Eukaryota</taxon>
        <taxon>Fungi</taxon>
        <taxon>Fungi incertae sedis</taxon>
        <taxon>Mucoromycota</taxon>
        <taxon>Glomeromycotina</taxon>
        <taxon>Glomeromycetes</taxon>
        <taxon>Diversisporales</taxon>
        <taxon>Diversisporaceae</taxon>
        <taxon>Diversispora</taxon>
    </lineage>
</organism>
<protein>
    <submittedName>
        <fullName evidence="1">10271_t:CDS:1</fullName>
    </submittedName>
</protein>
<keyword evidence="2" id="KW-1185">Reference proteome</keyword>
<gene>
    <name evidence="1" type="ORF">DEBURN_LOCUS2722</name>
</gene>
<name>A0A9N8VUX0_9GLOM</name>
<evidence type="ECO:0000313" key="1">
    <source>
        <dbReference type="EMBL" id="CAG8461825.1"/>
    </source>
</evidence>
<comment type="caution">
    <text evidence="1">The sequence shown here is derived from an EMBL/GenBank/DDBJ whole genome shotgun (WGS) entry which is preliminary data.</text>
</comment>
<dbReference type="AlphaFoldDB" id="A0A9N8VUX0"/>
<proteinExistence type="predicted"/>